<feature type="transmembrane region" description="Helical" evidence="1">
    <location>
        <begin position="56"/>
        <end position="78"/>
    </location>
</feature>
<sequence>MHDLWVMHSSEDNCGLFESSSAAQALEIIETTKCFNQLIKHPKEANQIGLNLDLAISLKAIIIIIFGLPFVFLLLILIMDQSEINHLLIEALRGGSKRVVVSLDRLREWI</sequence>
<comment type="caution">
    <text evidence="2">The sequence shown here is derived from an EMBL/GenBank/DDBJ whole genome shotgun (WGS) entry which is preliminary data.</text>
</comment>
<organism evidence="2 3">
    <name type="scientific">Austropuccinia psidii MF-1</name>
    <dbReference type="NCBI Taxonomy" id="1389203"/>
    <lineage>
        <taxon>Eukaryota</taxon>
        <taxon>Fungi</taxon>
        <taxon>Dikarya</taxon>
        <taxon>Basidiomycota</taxon>
        <taxon>Pucciniomycotina</taxon>
        <taxon>Pucciniomycetes</taxon>
        <taxon>Pucciniales</taxon>
        <taxon>Sphaerophragmiaceae</taxon>
        <taxon>Austropuccinia</taxon>
    </lineage>
</organism>
<dbReference type="Proteomes" id="UP000765509">
    <property type="component" value="Unassembled WGS sequence"/>
</dbReference>
<dbReference type="AlphaFoldDB" id="A0A9Q3F1C5"/>
<protein>
    <submittedName>
        <fullName evidence="2">Uncharacterized protein</fullName>
    </submittedName>
</protein>
<reference evidence="2" key="1">
    <citation type="submission" date="2021-03" db="EMBL/GenBank/DDBJ databases">
        <title>Draft genome sequence of rust myrtle Austropuccinia psidii MF-1, a brazilian biotype.</title>
        <authorList>
            <person name="Quecine M.C."/>
            <person name="Pachon D.M.R."/>
            <person name="Bonatelli M.L."/>
            <person name="Correr F.H."/>
            <person name="Franceschini L.M."/>
            <person name="Leite T.F."/>
            <person name="Margarido G.R.A."/>
            <person name="Almeida C.A."/>
            <person name="Ferrarezi J.A."/>
            <person name="Labate C.A."/>
        </authorList>
    </citation>
    <scope>NUCLEOTIDE SEQUENCE</scope>
    <source>
        <strain evidence="2">MF-1</strain>
    </source>
</reference>
<keyword evidence="1" id="KW-1133">Transmembrane helix</keyword>
<keyword evidence="1" id="KW-0472">Membrane</keyword>
<gene>
    <name evidence="2" type="ORF">O181_072860</name>
</gene>
<keyword evidence="3" id="KW-1185">Reference proteome</keyword>
<name>A0A9Q3F1C5_9BASI</name>
<evidence type="ECO:0000313" key="3">
    <source>
        <dbReference type="Proteomes" id="UP000765509"/>
    </source>
</evidence>
<proteinExistence type="predicted"/>
<dbReference type="EMBL" id="AVOT02038288">
    <property type="protein sequence ID" value="MBW0533145.1"/>
    <property type="molecule type" value="Genomic_DNA"/>
</dbReference>
<accession>A0A9Q3F1C5</accession>
<evidence type="ECO:0000256" key="1">
    <source>
        <dbReference type="SAM" id="Phobius"/>
    </source>
</evidence>
<evidence type="ECO:0000313" key="2">
    <source>
        <dbReference type="EMBL" id="MBW0533145.1"/>
    </source>
</evidence>
<keyword evidence="1" id="KW-0812">Transmembrane</keyword>